<comment type="caution">
    <text evidence="1">The sequence shown here is derived from an EMBL/GenBank/DDBJ whole genome shotgun (WGS) entry which is preliminary data.</text>
</comment>
<reference evidence="1 2" key="1">
    <citation type="submission" date="2015-09" db="EMBL/GenBank/DDBJ databases">
        <title>Aphanizomenon flos-aquae WA102.</title>
        <authorList>
            <person name="Driscoll C."/>
        </authorList>
    </citation>
    <scope>NUCLEOTIDE SEQUENCE [LARGE SCALE GENOMIC DNA]</scope>
    <source>
        <strain evidence="1">WA102</strain>
    </source>
</reference>
<dbReference type="Proteomes" id="UP000092093">
    <property type="component" value="Unassembled WGS sequence"/>
</dbReference>
<organism evidence="1 2">
    <name type="scientific">Aphanizomenon flos-aquae WA102</name>
    <dbReference type="NCBI Taxonomy" id="1710896"/>
    <lineage>
        <taxon>Bacteria</taxon>
        <taxon>Bacillati</taxon>
        <taxon>Cyanobacteriota</taxon>
        <taxon>Cyanophyceae</taxon>
        <taxon>Nostocales</taxon>
        <taxon>Aphanizomenonaceae</taxon>
        <taxon>Aphanizomenon</taxon>
    </lineage>
</organism>
<accession>A0A1B7WIG0</accession>
<feature type="non-terminal residue" evidence="1">
    <location>
        <position position="98"/>
    </location>
</feature>
<dbReference type="EMBL" id="LJOW01000293">
    <property type="protein sequence ID" value="OBQ36770.1"/>
    <property type="molecule type" value="Genomic_DNA"/>
</dbReference>
<evidence type="ECO:0000313" key="2">
    <source>
        <dbReference type="Proteomes" id="UP000092093"/>
    </source>
</evidence>
<protein>
    <submittedName>
        <fullName evidence="1">Uncharacterized protein</fullName>
    </submittedName>
</protein>
<gene>
    <name evidence="1" type="ORF">AN484_25485</name>
</gene>
<sequence>MTDFSEHEKQVTINELSAWAYQNYLAHKNVISTRSIVDCIIYTQILHPKVDVSGMIKLFGEAKNEVEYFFYSPIEFGFVYDPERLNEELQKKIDLLFQ</sequence>
<dbReference type="AlphaFoldDB" id="A0A1B7WIG0"/>
<evidence type="ECO:0000313" key="1">
    <source>
        <dbReference type="EMBL" id="OBQ36770.1"/>
    </source>
</evidence>
<proteinExistence type="predicted"/>
<name>A0A1B7WIG0_APHFL</name>